<feature type="domain" description="NAD(P)-binding" evidence="2">
    <location>
        <begin position="40"/>
        <end position="148"/>
    </location>
</feature>
<dbReference type="PANTHER" id="PTHR42748:SF7">
    <property type="entry name" value="NMRA LIKE REDOX SENSOR 1-RELATED"/>
    <property type="match status" value="1"/>
</dbReference>
<keyword evidence="4" id="KW-1185">Reference proteome</keyword>
<evidence type="ECO:0000256" key="1">
    <source>
        <dbReference type="ARBA" id="ARBA00022857"/>
    </source>
</evidence>
<evidence type="ECO:0000259" key="2">
    <source>
        <dbReference type="Pfam" id="PF13460"/>
    </source>
</evidence>
<dbReference type="InterPro" id="IPR036291">
    <property type="entry name" value="NAD(P)-bd_dom_sf"/>
</dbReference>
<keyword evidence="1" id="KW-0521">NADP</keyword>
<evidence type="ECO:0000313" key="3">
    <source>
        <dbReference type="EMBL" id="SDK91877.1"/>
    </source>
</evidence>
<dbReference type="Proteomes" id="UP000199053">
    <property type="component" value="Unassembled WGS sequence"/>
</dbReference>
<dbReference type="OrthoDB" id="9774199at2"/>
<dbReference type="InterPro" id="IPR021295">
    <property type="entry name" value="DUF2867"/>
</dbReference>
<reference evidence="4" key="1">
    <citation type="submission" date="2016-10" db="EMBL/GenBank/DDBJ databases">
        <authorList>
            <person name="Varghese N."/>
            <person name="Submissions S."/>
        </authorList>
    </citation>
    <scope>NUCLEOTIDE SEQUENCE [LARGE SCALE GENOMIC DNA]</scope>
    <source>
        <strain evidence="4">DSM 16995</strain>
    </source>
</reference>
<sequence>MSESKQEGIVTELSENLSRAKLPDNLSRDKRASYTVCVLGATGYVGGRLVSQLLEKGWRVRAVGRSLSKLKCRPFAMHERCEVVAADLFDTASLLTALNGCYAAYYLVHSMQSGSGDFAAKDRMAAQNTVRAAQDTGLARIIYLGGLIPDDPNISHHLKSRAEVGEILSGGTVPCTTFRAGVIIGSGSASFEMIRYLVDRLPVMITPKWVQTETQPISIRDVLFYLSGCLEHPETIGDAFDIGGPYIETYERLFRVYQEEAGLRRRLIIPVPFLTPKLSSYWLGFVSPIPVALARPLVMGLRNRVVCKDYRIREIMPRKLSSCRLAISRALDKVAQHLVDSCWSDAGSINTPEWAICGDAGYTGGTVFHTAYRIKLQICSEKLWSNILAIGGDNGWYGWDALWSVRGWLDKFIGGVGLRRGRRHPTLIAVGDALDFWRVLDVQADKRLLLIAEMKLPGEALLEFTLEEEKTGDTVLTMTARFLPRGVAGLLYWWSVYPFHSVVFKSMAKALAEKTACKILEGPTLVKGAAPKCHLPKA</sequence>
<dbReference type="Gene3D" id="3.40.50.720">
    <property type="entry name" value="NAD(P)-binding Rossmann-like Domain"/>
    <property type="match status" value="1"/>
</dbReference>
<dbReference type="RefSeq" id="WP_092160087.1">
    <property type="nucleotide sequence ID" value="NZ_FNGA01000002.1"/>
</dbReference>
<dbReference type="InterPro" id="IPR051164">
    <property type="entry name" value="NmrA-like_oxidored"/>
</dbReference>
<name>A0A1G9FU47_9BACT</name>
<dbReference type="EMBL" id="FNGA01000002">
    <property type="protein sequence ID" value="SDK91877.1"/>
    <property type="molecule type" value="Genomic_DNA"/>
</dbReference>
<dbReference type="SUPFAM" id="SSF51735">
    <property type="entry name" value="NAD(P)-binding Rossmann-fold domains"/>
    <property type="match status" value="1"/>
</dbReference>
<dbReference type="Pfam" id="PF11066">
    <property type="entry name" value="DUF2867"/>
    <property type="match status" value="1"/>
</dbReference>
<organism evidence="3 4">
    <name type="scientific">Maridesulfovibrio ferrireducens</name>
    <dbReference type="NCBI Taxonomy" id="246191"/>
    <lineage>
        <taxon>Bacteria</taxon>
        <taxon>Pseudomonadati</taxon>
        <taxon>Thermodesulfobacteriota</taxon>
        <taxon>Desulfovibrionia</taxon>
        <taxon>Desulfovibrionales</taxon>
        <taxon>Desulfovibrionaceae</taxon>
        <taxon>Maridesulfovibrio</taxon>
    </lineage>
</organism>
<dbReference type="STRING" id="246191.SAMN05660337_1704"/>
<protein>
    <submittedName>
        <fullName evidence="3">Uncharacterized conserved protein YbjT, contains NAD(P)-binding and DUF2867 domains</fullName>
    </submittedName>
</protein>
<proteinExistence type="predicted"/>
<dbReference type="InterPro" id="IPR016040">
    <property type="entry name" value="NAD(P)-bd_dom"/>
</dbReference>
<gene>
    <name evidence="3" type="ORF">SAMN05660337_1704</name>
</gene>
<evidence type="ECO:0000313" key="4">
    <source>
        <dbReference type="Proteomes" id="UP000199053"/>
    </source>
</evidence>
<dbReference type="SUPFAM" id="SSF55961">
    <property type="entry name" value="Bet v1-like"/>
    <property type="match status" value="1"/>
</dbReference>
<dbReference type="CDD" id="cd05245">
    <property type="entry name" value="SDR_a2"/>
    <property type="match status" value="1"/>
</dbReference>
<dbReference type="PANTHER" id="PTHR42748">
    <property type="entry name" value="NITROGEN METABOLITE REPRESSION PROTEIN NMRA FAMILY MEMBER"/>
    <property type="match status" value="1"/>
</dbReference>
<dbReference type="Pfam" id="PF13460">
    <property type="entry name" value="NAD_binding_10"/>
    <property type="match status" value="1"/>
</dbReference>
<dbReference type="AlphaFoldDB" id="A0A1G9FU47"/>
<accession>A0A1G9FU47</accession>